<keyword evidence="1" id="KW-0472">Membrane</keyword>
<gene>
    <name evidence="2" type="ORF">IW256_006502</name>
</gene>
<feature type="transmembrane region" description="Helical" evidence="1">
    <location>
        <begin position="116"/>
        <end position="140"/>
    </location>
</feature>
<feature type="transmembrane region" description="Helical" evidence="1">
    <location>
        <begin position="152"/>
        <end position="175"/>
    </location>
</feature>
<name>A0A931GTT6_9ACTN</name>
<organism evidence="2 3">
    <name type="scientific">Actinomadura viridis</name>
    <dbReference type="NCBI Taxonomy" id="58110"/>
    <lineage>
        <taxon>Bacteria</taxon>
        <taxon>Bacillati</taxon>
        <taxon>Actinomycetota</taxon>
        <taxon>Actinomycetes</taxon>
        <taxon>Streptosporangiales</taxon>
        <taxon>Thermomonosporaceae</taxon>
        <taxon>Actinomadura</taxon>
    </lineage>
</organism>
<dbReference type="Proteomes" id="UP000614047">
    <property type="component" value="Unassembled WGS sequence"/>
</dbReference>
<dbReference type="InterPro" id="IPR021315">
    <property type="entry name" value="Gap/Sap"/>
</dbReference>
<proteinExistence type="predicted"/>
<evidence type="ECO:0000313" key="3">
    <source>
        <dbReference type="Proteomes" id="UP000614047"/>
    </source>
</evidence>
<feature type="transmembrane region" description="Helical" evidence="1">
    <location>
        <begin position="33"/>
        <end position="56"/>
    </location>
</feature>
<comment type="caution">
    <text evidence="2">The sequence shown here is derived from an EMBL/GenBank/DDBJ whole genome shotgun (WGS) entry which is preliminary data.</text>
</comment>
<sequence length="208" mass="22237">MHLEILPLAITMMAGPQIMSAIILVTTRQPVRVSLAFLAGVFVATLVGVAITRGIFALVGSAVSFDHSGNKGSVGLIVQYALVAALIALAVKNFVRRETIEPPTWLARLMEATPRKALLTGLLVILLMPSDIMVMLTVGAHLEQVDAGLGSALPFVGLTVLVAATPLLALVLFHRHAAHAMPRVREWMNSHAWVINVVTCLIFIALIV</sequence>
<dbReference type="EMBL" id="JADOUA010000001">
    <property type="protein sequence ID" value="MBG6092389.1"/>
    <property type="molecule type" value="Genomic_DNA"/>
</dbReference>
<evidence type="ECO:0000256" key="1">
    <source>
        <dbReference type="SAM" id="Phobius"/>
    </source>
</evidence>
<dbReference type="Pfam" id="PF11139">
    <property type="entry name" value="SfLAP"/>
    <property type="match status" value="1"/>
</dbReference>
<reference evidence="2" key="1">
    <citation type="submission" date="2020-11" db="EMBL/GenBank/DDBJ databases">
        <title>Sequencing the genomes of 1000 actinobacteria strains.</title>
        <authorList>
            <person name="Klenk H.-P."/>
        </authorList>
    </citation>
    <scope>NUCLEOTIDE SEQUENCE</scope>
    <source>
        <strain evidence="2">DSM 43175</strain>
    </source>
</reference>
<feature type="transmembrane region" description="Helical" evidence="1">
    <location>
        <begin position="187"/>
        <end position="207"/>
    </location>
</feature>
<keyword evidence="1" id="KW-0812">Transmembrane</keyword>
<keyword evidence="3" id="KW-1185">Reference proteome</keyword>
<dbReference type="RefSeq" id="WP_197014581.1">
    <property type="nucleotide sequence ID" value="NZ_BAABES010000012.1"/>
</dbReference>
<dbReference type="AlphaFoldDB" id="A0A931GTT6"/>
<feature type="transmembrane region" description="Helical" evidence="1">
    <location>
        <begin position="76"/>
        <end position="95"/>
    </location>
</feature>
<accession>A0A931GTT6</accession>
<feature type="transmembrane region" description="Helical" evidence="1">
    <location>
        <begin position="6"/>
        <end position="26"/>
    </location>
</feature>
<protein>
    <submittedName>
        <fullName evidence="2">Small neutral amino acid transporter SnatA (MarC family)</fullName>
    </submittedName>
</protein>
<keyword evidence="1" id="KW-1133">Transmembrane helix</keyword>
<evidence type="ECO:0000313" key="2">
    <source>
        <dbReference type="EMBL" id="MBG6092389.1"/>
    </source>
</evidence>